<reference evidence="2 3" key="1">
    <citation type="submission" date="2017-10" db="EMBL/GenBank/DDBJ databases">
        <title>Genome of an Actinobacterium that displays light-enhanced growth.</title>
        <authorList>
            <person name="Maresca J.A."/>
            <person name="Hempel P."/>
            <person name="Shevchenko O."/>
            <person name="Miller K.J."/>
            <person name="Hahn M.W."/>
        </authorList>
    </citation>
    <scope>NUCLEOTIDE SEQUENCE [LARGE SCALE GENOMIC DNA]</scope>
    <source>
        <strain evidence="2 3">MWH-Mo1</strain>
    </source>
</reference>
<feature type="transmembrane region" description="Helical" evidence="1">
    <location>
        <begin position="367"/>
        <end position="386"/>
    </location>
</feature>
<feature type="transmembrane region" description="Helical" evidence="1">
    <location>
        <begin position="254"/>
        <end position="272"/>
    </location>
</feature>
<keyword evidence="1" id="KW-0472">Membrane</keyword>
<feature type="transmembrane region" description="Helical" evidence="1">
    <location>
        <begin position="342"/>
        <end position="360"/>
    </location>
</feature>
<gene>
    <name evidence="2" type="ORF">AURMO_00431</name>
</gene>
<feature type="transmembrane region" description="Helical" evidence="1">
    <location>
        <begin position="428"/>
        <end position="447"/>
    </location>
</feature>
<organism evidence="2 3">
    <name type="scientific">Aurantimicrobium photophilum</name>
    <dbReference type="NCBI Taxonomy" id="1987356"/>
    <lineage>
        <taxon>Bacteria</taxon>
        <taxon>Bacillati</taxon>
        <taxon>Actinomycetota</taxon>
        <taxon>Actinomycetes</taxon>
        <taxon>Micrococcales</taxon>
        <taxon>Microbacteriaceae</taxon>
        <taxon>Aurantimicrobium</taxon>
    </lineage>
</organism>
<accession>A0A2Z3S1Y5</accession>
<feature type="transmembrane region" description="Helical" evidence="1">
    <location>
        <begin position="210"/>
        <end position="226"/>
    </location>
</feature>
<protein>
    <recommendedName>
        <fullName evidence="4">DUF2142 domain-containing protein</fullName>
    </recommendedName>
</protein>
<feature type="transmembrane region" description="Helical" evidence="1">
    <location>
        <begin position="467"/>
        <end position="494"/>
    </location>
</feature>
<keyword evidence="1" id="KW-0812">Transmembrane</keyword>
<feature type="transmembrane region" description="Helical" evidence="1">
    <location>
        <begin position="398"/>
        <end position="416"/>
    </location>
</feature>
<feature type="transmembrane region" description="Helical" evidence="1">
    <location>
        <begin position="186"/>
        <end position="203"/>
    </location>
</feature>
<evidence type="ECO:0008006" key="4">
    <source>
        <dbReference type="Google" id="ProtNLM"/>
    </source>
</evidence>
<dbReference type="AlphaFoldDB" id="A0A2Z3S1Y5"/>
<dbReference type="Pfam" id="PF09913">
    <property type="entry name" value="DUF2142"/>
    <property type="match status" value="1"/>
</dbReference>
<dbReference type="InterPro" id="IPR018674">
    <property type="entry name" value="DUF2142_membrane"/>
</dbReference>
<proteinExistence type="predicted"/>
<name>A0A2Z3S1Y5_9MICO</name>
<keyword evidence="1" id="KW-1133">Transmembrane helix</keyword>
<feature type="transmembrane region" description="Helical" evidence="1">
    <location>
        <begin position="134"/>
        <end position="155"/>
    </location>
</feature>
<evidence type="ECO:0000313" key="2">
    <source>
        <dbReference type="EMBL" id="AWR21048.1"/>
    </source>
</evidence>
<dbReference type="KEGG" id="aum:AURMO_00431"/>
<feature type="transmembrane region" description="Helical" evidence="1">
    <location>
        <begin position="232"/>
        <end position="247"/>
    </location>
</feature>
<evidence type="ECO:0000313" key="3">
    <source>
        <dbReference type="Proteomes" id="UP000246894"/>
    </source>
</evidence>
<feature type="transmembrane region" description="Helical" evidence="1">
    <location>
        <begin position="162"/>
        <end position="180"/>
    </location>
</feature>
<evidence type="ECO:0000256" key="1">
    <source>
        <dbReference type="SAM" id="Phobius"/>
    </source>
</evidence>
<dbReference type="Proteomes" id="UP000246894">
    <property type="component" value="Chromosome"/>
</dbReference>
<keyword evidence="3" id="KW-1185">Reference proteome</keyword>
<dbReference type="EMBL" id="CP023994">
    <property type="protein sequence ID" value="AWR21048.1"/>
    <property type="molecule type" value="Genomic_DNA"/>
</dbReference>
<sequence precursor="true">MLSNSLSRLKSVKFLKFVPFFLIVALGAWAYASPIGSSPDDDFHLTSIWCAQPTTDQICGPGTTAATRTVPEILLQAPCYAYKPELSAACLDKIGYSTEPTVLTDRGNFAGGYPPVFYTVMNLFAGDDVQLSALIMRFVNIFLFTGLMTLTFLALPKNRRGVLLWSWMLTSIPLGAFLLASNNPSAWAMIGVGISWIAFLGFIETSGKQRVLLGVITLFTILIAAGSRADGAVYSVIGLGAVILLKFRKSILNWRIFSIFAAALIVCGLFYLNSTQGTSAINGFGNPVTAVGGFGGEIENVSKDTPSTFALLAFNVLNAPMLWEGTFGSWGLGWLDTDLPSIVYLGSLAAFVAIAFIGFGNLNKRKMLVLAGIGLALWVLPVYVLTKGGSHIGTEVQPRYLLPLIILFAGILLVKVREKELRLTRGQAYLVAIALSIANFVSLHFNMRRYITGIDSMGWNLNQSVEWWWSGFIPPMAVLLIGSIGFAAVAVIVAREINLDGSTTSPSLKRQVALDHG</sequence>
<dbReference type="RefSeq" id="WP_162532644.1">
    <property type="nucleotide sequence ID" value="NZ_CP023994.1"/>
</dbReference>